<comment type="subcellular location">
    <subcellularLocation>
        <location evidence="1">Cell membrane</location>
        <topology evidence="1">Multi-pass membrane protein</topology>
    </subcellularLocation>
</comment>
<dbReference type="GO" id="GO:0005249">
    <property type="term" value="F:voltage-gated potassium channel activity"/>
    <property type="evidence" value="ECO:0007669"/>
    <property type="project" value="InterPro"/>
</dbReference>
<keyword evidence="6" id="KW-0851">Voltage-gated channel</keyword>
<keyword evidence="8" id="KW-0406">Ion transport</keyword>
<evidence type="ECO:0000313" key="13">
    <source>
        <dbReference type="Ensembl" id="ENSEBUP00000012538.1"/>
    </source>
</evidence>
<evidence type="ECO:0000256" key="4">
    <source>
        <dbReference type="ARBA" id="ARBA00022538"/>
    </source>
</evidence>
<keyword evidence="5" id="KW-0631">Potassium channel</keyword>
<dbReference type="Gene3D" id="6.10.140.1910">
    <property type="match status" value="1"/>
</dbReference>
<protein>
    <recommendedName>
        <fullName evidence="12">Potassium channel voltage dependent KCNQ C-terminal domain-containing protein</fullName>
    </recommendedName>
</protein>
<evidence type="ECO:0000313" key="14">
    <source>
        <dbReference type="Proteomes" id="UP000694388"/>
    </source>
</evidence>
<reference evidence="13" key="1">
    <citation type="submission" date="2025-08" db="UniProtKB">
        <authorList>
            <consortium name="Ensembl"/>
        </authorList>
    </citation>
    <scope>IDENTIFICATION</scope>
</reference>
<dbReference type="PANTHER" id="PTHR47735:SF9">
    <property type="entry name" value="POTASSIUM VOLTAGE-GATED CHANNEL SUBFAMILY KQT MEMBER 4-LIKE ISOFORM X1"/>
    <property type="match status" value="1"/>
</dbReference>
<dbReference type="Proteomes" id="UP000694388">
    <property type="component" value="Unplaced"/>
</dbReference>
<feature type="domain" description="Potassium channel voltage dependent KCNQ C-terminal" evidence="12">
    <location>
        <begin position="67"/>
        <end position="221"/>
    </location>
</feature>
<feature type="compositionally biased region" description="Low complexity" evidence="11">
    <location>
        <begin position="304"/>
        <end position="318"/>
    </location>
</feature>
<evidence type="ECO:0000256" key="11">
    <source>
        <dbReference type="SAM" id="MobiDB-lite"/>
    </source>
</evidence>
<feature type="compositionally biased region" description="Polar residues" evidence="11">
    <location>
        <begin position="251"/>
        <end position="271"/>
    </location>
</feature>
<reference evidence="13" key="2">
    <citation type="submission" date="2025-09" db="UniProtKB">
        <authorList>
            <consortium name="Ensembl"/>
        </authorList>
    </citation>
    <scope>IDENTIFICATION</scope>
</reference>
<keyword evidence="3" id="KW-1003">Cell membrane</keyword>
<evidence type="ECO:0000256" key="7">
    <source>
        <dbReference type="ARBA" id="ARBA00022958"/>
    </source>
</evidence>
<proteinExistence type="predicted"/>
<keyword evidence="14" id="KW-1185">Reference proteome</keyword>
<evidence type="ECO:0000256" key="3">
    <source>
        <dbReference type="ARBA" id="ARBA00022475"/>
    </source>
</evidence>
<name>A0A8C4QAN2_EPTBU</name>
<evidence type="ECO:0000259" key="12">
    <source>
        <dbReference type="Pfam" id="PF03520"/>
    </source>
</evidence>
<dbReference type="PANTHER" id="PTHR47735">
    <property type="entry name" value="POTASSIUM VOLTAGE-GATED CHANNEL SUBFAMILY KQT MEMBER 4"/>
    <property type="match status" value="1"/>
</dbReference>
<evidence type="ECO:0000256" key="9">
    <source>
        <dbReference type="ARBA" id="ARBA00023303"/>
    </source>
</evidence>
<evidence type="ECO:0000256" key="6">
    <source>
        <dbReference type="ARBA" id="ARBA00022882"/>
    </source>
</evidence>
<dbReference type="AlphaFoldDB" id="A0A8C4QAN2"/>
<feature type="compositionally biased region" description="Low complexity" evidence="11">
    <location>
        <begin position="335"/>
        <end position="354"/>
    </location>
</feature>
<dbReference type="Pfam" id="PF03520">
    <property type="entry name" value="KCNQ_channel"/>
    <property type="match status" value="1"/>
</dbReference>
<accession>A0A8C4QAN2</accession>
<keyword evidence="9" id="KW-0407">Ion channel</keyword>
<evidence type="ECO:0000256" key="1">
    <source>
        <dbReference type="ARBA" id="ARBA00004651"/>
    </source>
</evidence>
<evidence type="ECO:0000256" key="5">
    <source>
        <dbReference type="ARBA" id="ARBA00022826"/>
    </source>
</evidence>
<dbReference type="GO" id="GO:0008076">
    <property type="term" value="C:voltage-gated potassium channel complex"/>
    <property type="evidence" value="ECO:0007669"/>
    <property type="project" value="TreeGrafter"/>
</dbReference>
<keyword evidence="7" id="KW-0630">Potassium</keyword>
<comment type="catalytic activity">
    <reaction evidence="10">
        <text>K(+)(in) = K(+)(out)</text>
        <dbReference type="Rhea" id="RHEA:29463"/>
        <dbReference type="ChEBI" id="CHEBI:29103"/>
    </reaction>
</comment>
<dbReference type="Ensembl" id="ENSEBUT00000013115.1">
    <property type="protein sequence ID" value="ENSEBUP00000012538.1"/>
    <property type="gene ID" value="ENSEBUG00000007972.1"/>
</dbReference>
<organism evidence="13 14">
    <name type="scientific">Eptatretus burgeri</name>
    <name type="common">Inshore hagfish</name>
    <dbReference type="NCBI Taxonomy" id="7764"/>
    <lineage>
        <taxon>Eukaryota</taxon>
        <taxon>Metazoa</taxon>
        <taxon>Chordata</taxon>
        <taxon>Craniata</taxon>
        <taxon>Vertebrata</taxon>
        <taxon>Cyclostomata</taxon>
        <taxon>Myxini</taxon>
        <taxon>Myxiniformes</taxon>
        <taxon>Myxinidae</taxon>
        <taxon>Eptatretinae</taxon>
        <taxon>Eptatretus</taxon>
    </lineage>
</organism>
<dbReference type="InterPro" id="IPR003937">
    <property type="entry name" value="K_chnl_volt-dep_KCNQ"/>
</dbReference>
<dbReference type="InterPro" id="IPR013821">
    <property type="entry name" value="K_chnl_volt-dep_KCNQ_C"/>
</dbReference>
<dbReference type="GeneTree" id="ENSGT00940000165648"/>
<evidence type="ECO:0000256" key="8">
    <source>
        <dbReference type="ARBA" id="ARBA00023065"/>
    </source>
</evidence>
<evidence type="ECO:0000256" key="2">
    <source>
        <dbReference type="ARBA" id="ARBA00022448"/>
    </source>
</evidence>
<evidence type="ECO:0000256" key="10">
    <source>
        <dbReference type="ARBA" id="ARBA00034430"/>
    </source>
</evidence>
<keyword evidence="2" id="KW-0813">Transport</keyword>
<keyword evidence="3" id="KW-0472">Membrane</keyword>
<feature type="region of interest" description="Disordered" evidence="11">
    <location>
        <begin position="221"/>
        <end position="354"/>
    </location>
</feature>
<keyword evidence="4" id="KW-0633">Potassium transport</keyword>
<sequence length="354" mass="38276">MFYYESIPLLSHKQRLKERFTSWNRVPLVAGGLAAGGGVEALGSEMRSGEAGSSTGHRLCKVPSLAERARVSLRFRTIHRGSEEASLADDEAAGEDIHTGPTLEEFRSMVKNIVRVMGVLVFLVAKKRFKETLRPYDVKDVIEQYSAGHLDMLSRVKNLQSRVDQILGVEVRTLGDKKKMVADAESPPGTSLLSRVVNMEKEVHTIGKKLDLLLSIHGRSLPSASTDGGPQPSHPPSGPTSADAGYGSIPPHTSSSLQSTRKSPPNSITSKETAHSSKALPQPYQYVRSSAPAAHTSEQTSDSTIRPRPTVTPVTGPPSWKDIVLFVTDDESDGEGTTTTWGTVGKTLNTGRQE</sequence>